<comment type="similarity">
    <text evidence="1 5">Belongs to the iron/ascorbate-dependent oxidoreductase family.</text>
</comment>
<dbReference type="GO" id="GO:0016491">
    <property type="term" value="F:oxidoreductase activity"/>
    <property type="evidence" value="ECO:0007669"/>
    <property type="project" value="UniProtKB-KW"/>
</dbReference>
<dbReference type="InterPro" id="IPR026992">
    <property type="entry name" value="DIOX_N"/>
</dbReference>
<sequence length="344" mass="39510">MTLTEEEPPRPGTIRLQNGQVLDVKSDSGRKMDSLPVIDVSGMYSDNFERRKAVAEQVRTAAHEIGFFYAINHGVDLRHPKNTFEQAKLFFELPTEKKMEVFTDLVPNEYVGYHPLEHYSRSGHLCEAFNWAYDAKFDPETLDPNEPSINIWPTGVLNFKETLFEHHTQMLSFSRRMTRIFALALHLPEDAFDMYIQRPEAGMRILHYPQQEAAEEDQNGIGAHTDFECFTTVTQDDCGGLEVLSKDGEWIQAKPIPGAFVVNIADCFMRQTNDFFVSTVHRVINKSGKERYSCPFFFGFDRKKILEAVPTCVSESNPMKYPIMTAGEYYAWRANKAKSQRGEY</sequence>
<dbReference type="PRINTS" id="PR00682">
    <property type="entry name" value="IPNSYNTHASE"/>
</dbReference>
<dbReference type="OrthoDB" id="288590at2759"/>
<gene>
    <name evidence="7" type="primary">encD_2</name>
    <name evidence="7" type="ORF">LARI1_G003271</name>
</gene>
<evidence type="ECO:0000313" key="7">
    <source>
        <dbReference type="EMBL" id="TVY17444.1"/>
    </source>
</evidence>
<keyword evidence="3 5" id="KW-0560">Oxidoreductase</keyword>
<dbReference type="InterPro" id="IPR044861">
    <property type="entry name" value="IPNS-like_FE2OG_OXY"/>
</dbReference>
<dbReference type="InterPro" id="IPR005123">
    <property type="entry name" value="Oxoglu/Fe-dep_dioxygenase_dom"/>
</dbReference>
<dbReference type="PANTHER" id="PTHR10209">
    <property type="entry name" value="OXIDOREDUCTASE, 2OG-FE II OXYGENASE FAMILY PROTEIN"/>
    <property type="match status" value="1"/>
</dbReference>
<protein>
    <submittedName>
        <fullName evidence="7">2-oxoglutarate-Fe(II) type oxidoreductase</fullName>
    </submittedName>
</protein>
<evidence type="ECO:0000256" key="3">
    <source>
        <dbReference type="ARBA" id="ARBA00023002"/>
    </source>
</evidence>
<organism evidence="7 8">
    <name type="scientific">Lachnellula arida</name>
    <dbReference type="NCBI Taxonomy" id="1316785"/>
    <lineage>
        <taxon>Eukaryota</taxon>
        <taxon>Fungi</taxon>
        <taxon>Dikarya</taxon>
        <taxon>Ascomycota</taxon>
        <taxon>Pezizomycotina</taxon>
        <taxon>Leotiomycetes</taxon>
        <taxon>Helotiales</taxon>
        <taxon>Lachnaceae</taxon>
        <taxon>Lachnellula</taxon>
    </lineage>
</organism>
<dbReference type="Proteomes" id="UP000469559">
    <property type="component" value="Unassembled WGS sequence"/>
</dbReference>
<keyword evidence="4 5" id="KW-0408">Iron</keyword>
<dbReference type="EMBL" id="QGMF01000255">
    <property type="protein sequence ID" value="TVY17444.1"/>
    <property type="molecule type" value="Genomic_DNA"/>
</dbReference>
<keyword evidence="8" id="KW-1185">Reference proteome</keyword>
<dbReference type="SUPFAM" id="SSF51197">
    <property type="entry name" value="Clavaminate synthase-like"/>
    <property type="match status" value="1"/>
</dbReference>
<dbReference type="GO" id="GO:0046872">
    <property type="term" value="F:metal ion binding"/>
    <property type="evidence" value="ECO:0007669"/>
    <property type="project" value="UniProtKB-KW"/>
</dbReference>
<reference evidence="7 8" key="1">
    <citation type="submission" date="2018-05" db="EMBL/GenBank/DDBJ databases">
        <title>Whole genome sequencing for identification of molecular markers to develop diagnostic detection tools for the regulated plant pathogen Lachnellula willkommii.</title>
        <authorList>
            <person name="Giroux E."/>
            <person name="Bilodeau G."/>
        </authorList>
    </citation>
    <scope>NUCLEOTIDE SEQUENCE [LARGE SCALE GENOMIC DNA]</scope>
    <source>
        <strain evidence="7 8">CBS 203.66</strain>
    </source>
</reference>
<accession>A0A8T9BBN5</accession>
<evidence type="ECO:0000256" key="5">
    <source>
        <dbReference type="RuleBase" id="RU003682"/>
    </source>
</evidence>
<dbReference type="PANTHER" id="PTHR10209:SF867">
    <property type="entry name" value="2-OXOGLUTARATE (2OG) AND FE(II)-DEPENDENT OXYGENASE SUPERFAMILY PROTEIN"/>
    <property type="match status" value="1"/>
</dbReference>
<keyword evidence="2 5" id="KW-0479">Metal-binding</keyword>
<dbReference type="Gene3D" id="2.60.120.330">
    <property type="entry name" value="B-lactam Antibiotic, Isopenicillin N Synthase, Chain"/>
    <property type="match status" value="1"/>
</dbReference>
<dbReference type="Pfam" id="PF14226">
    <property type="entry name" value="DIOX_N"/>
    <property type="match status" value="1"/>
</dbReference>
<evidence type="ECO:0000313" key="8">
    <source>
        <dbReference type="Proteomes" id="UP000469559"/>
    </source>
</evidence>
<dbReference type="InterPro" id="IPR027443">
    <property type="entry name" value="IPNS-like_sf"/>
</dbReference>
<name>A0A8T9BBN5_9HELO</name>
<dbReference type="GO" id="GO:0044283">
    <property type="term" value="P:small molecule biosynthetic process"/>
    <property type="evidence" value="ECO:0007669"/>
    <property type="project" value="UniProtKB-ARBA"/>
</dbReference>
<feature type="domain" description="Fe2OG dioxygenase" evidence="6">
    <location>
        <begin position="199"/>
        <end position="300"/>
    </location>
</feature>
<comment type="caution">
    <text evidence="7">The sequence shown here is derived from an EMBL/GenBank/DDBJ whole genome shotgun (WGS) entry which is preliminary data.</text>
</comment>
<dbReference type="AlphaFoldDB" id="A0A8T9BBN5"/>
<dbReference type="Pfam" id="PF03171">
    <property type="entry name" value="2OG-FeII_Oxy"/>
    <property type="match status" value="1"/>
</dbReference>
<evidence type="ECO:0000259" key="6">
    <source>
        <dbReference type="PROSITE" id="PS51471"/>
    </source>
</evidence>
<evidence type="ECO:0000256" key="2">
    <source>
        <dbReference type="ARBA" id="ARBA00022723"/>
    </source>
</evidence>
<evidence type="ECO:0000256" key="1">
    <source>
        <dbReference type="ARBA" id="ARBA00008056"/>
    </source>
</evidence>
<dbReference type="PROSITE" id="PS51471">
    <property type="entry name" value="FE2OG_OXY"/>
    <property type="match status" value="1"/>
</dbReference>
<proteinExistence type="inferred from homology"/>
<evidence type="ECO:0000256" key="4">
    <source>
        <dbReference type="ARBA" id="ARBA00023004"/>
    </source>
</evidence>